<protein>
    <submittedName>
        <fullName evidence="2">Uncharacterized protein</fullName>
    </submittedName>
</protein>
<evidence type="ECO:0000313" key="2">
    <source>
        <dbReference type="EMBL" id="CAD8194018.1"/>
    </source>
</evidence>
<dbReference type="Proteomes" id="UP000689195">
    <property type="component" value="Unassembled WGS sequence"/>
</dbReference>
<keyword evidence="1" id="KW-0175">Coiled coil</keyword>
<accession>A0A8S1WW10</accession>
<sequence length="622" mass="73581">MKQKSNNIQIQSQDRYFAYHKNQQYQIILCFKEKSSIIKDNYFFLQNYFQQEKEITFTEENGSYIYRGNLEVPESNRWEDLKLKIKITSQNNKVIVINLYQWDFNFYFNQSSIEKLINQSDNLVANENLKTLLGVDSTFQGTNSELNMQDILSAISHQKTQIDNLSDQVEEQFKINQKQLTGLATYIEQQNQKVMDILQVQSQAGNLLNLPSLINSDLCVQEKKIAEYIQQLLDVDKSIQNVFTQFNPKIKLTLIMHEHILNILSQNREFIQRINPLILQKLYLISRIISNFQIMAKSIKGQSGNNLSNENQQKLKSICKQMLKYKNLQKQFQNYFEQINFQFKNDELENQIKNLKYNEIQYQTNKKKLQQQISLLKKQVEQEQQKAEQFEKQLKKYQSQNNNNEELKKKNQQEKQNSILREKLNQAQKEISSLQIEILQNYQIQIHQGDQQENFLNKHTILDQDENCSILKFKLDAFKGGLLILALYINKLFKGNSYFGLVDKRNSQGYFNFMGKEIDQQFSNDLPVFFLDQKAFKITSNIIPTKTIFKNFQEEYCVLIFDTSLNSLSIYKKDGEVLSYKVILPYKEIEYIPCIIMNQNDKDDNRKDQLASLKFNFINVKV</sequence>
<keyword evidence="3" id="KW-1185">Reference proteome</keyword>
<evidence type="ECO:0000256" key="1">
    <source>
        <dbReference type="SAM" id="Coils"/>
    </source>
</evidence>
<feature type="coiled-coil region" evidence="1">
    <location>
        <begin position="345"/>
        <end position="437"/>
    </location>
</feature>
<gene>
    <name evidence="2" type="ORF">PPENT_87.1.T1050175</name>
</gene>
<dbReference type="EMBL" id="CAJJDO010000105">
    <property type="protein sequence ID" value="CAD8194018.1"/>
    <property type="molecule type" value="Genomic_DNA"/>
</dbReference>
<proteinExistence type="predicted"/>
<comment type="caution">
    <text evidence="2">The sequence shown here is derived from an EMBL/GenBank/DDBJ whole genome shotgun (WGS) entry which is preliminary data.</text>
</comment>
<name>A0A8S1WW10_9CILI</name>
<organism evidence="2 3">
    <name type="scientific">Paramecium pentaurelia</name>
    <dbReference type="NCBI Taxonomy" id="43138"/>
    <lineage>
        <taxon>Eukaryota</taxon>
        <taxon>Sar</taxon>
        <taxon>Alveolata</taxon>
        <taxon>Ciliophora</taxon>
        <taxon>Intramacronucleata</taxon>
        <taxon>Oligohymenophorea</taxon>
        <taxon>Peniculida</taxon>
        <taxon>Parameciidae</taxon>
        <taxon>Paramecium</taxon>
    </lineage>
</organism>
<reference evidence="2" key="1">
    <citation type="submission" date="2021-01" db="EMBL/GenBank/DDBJ databases">
        <authorList>
            <consortium name="Genoscope - CEA"/>
            <person name="William W."/>
        </authorList>
    </citation>
    <scope>NUCLEOTIDE SEQUENCE</scope>
</reference>
<dbReference type="AlphaFoldDB" id="A0A8S1WW10"/>
<evidence type="ECO:0000313" key="3">
    <source>
        <dbReference type="Proteomes" id="UP000689195"/>
    </source>
</evidence>